<dbReference type="PROSITE" id="PS50005">
    <property type="entry name" value="TPR"/>
    <property type="match status" value="1"/>
</dbReference>
<dbReference type="EMBL" id="JAUZVZ010000005">
    <property type="protein sequence ID" value="MDP4535484.1"/>
    <property type="molecule type" value="Genomic_DNA"/>
</dbReference>
<comment type="caution">
    <text evidence="7">The sequence shown here is derived from an EMBL/GenBank/DDBJ whole genome shotgun (WGS) entry which is preliminary data.</text>
</comment>
<dbReference type="Gene3D" id="3.30.200.20">
    <property type="entry name" value="Phosphorylase Kinase, domain 1"/>
    <property type="match status" value="1"/>
</dbReference>
<dbReference type="PANTHER" id="PTHR46082:SF6">
    <property type="entry name" value="AAA+ ATPASE DOMAIN-CONTAINING PROTEIN-RELATED"/>
    <property type="match status" value="1"/>
</dbReference>
<dbReference type="SMART" id="SM00220">
    <property type="entry name" value="S_TKc"/>
    <property type="match status" value="1"/>
</dbReference>
<evidence type="ECO:0000259" key="6">
    <source>
        <dbReference type="PROSITE" id="PS50011"/>
    </source>
</evidence>
<dbReference type="PROSITE" id="PS00107">
    <property type="entry name" value="PROTEIN_KINASE_ATP"/>
    <property type="match status" value="1"/>
</dbReference>
<dbReference type="PANTHER" id="PTHR46082">
    <property type="entry name" value="ATP/GTP-BINDING PROTEIN-RELATED"/>
    <property type="match status" value="1"/>
</dbReference>
<evidence type="ECO:0000256" key="2">
    <source>
        <dbReference type="ARBA" id="ARBA00022840"/>
    </source>
</evidence>
<evidence type="ECO:0000256" key="3">
    <source>
        <dbReference type="PROSITE-ProRule" id="PRU00339"/>
    </source>
</evidence>
<dbReference type="InterPro" id="IPR019734">
    <property type="entry name" value="TPR_rpt"/>
</dbReference>
<dbReference type="SMART" id="SM00028">
    <property type="entry name" value="TPR"/>
    <property type="match status" value="8"/>
</dbReference>
<dbReference type="InterPro" id="IPR053137">
    <property type="entry name" value="NLR-like"/>
</dbReference>
<keyword evidence="8" id="KW-1185">Reference proteome</keyword>
<feature type="binding site" evidence="4">
    <location>
        <position position="111"/>
    </location>
    <ligand>
        <name>ATP</name>
        <dbReference type="ChEBI" id="CHEBI:30616"/>
    </ligand>
</feature>
<evidence type="ECO:0000313" key="7">
    <source>
        <dbReference type="EMBL" id="MDP4535484.1"/>
    </source>
</evidence>
<dbReference type="InterPro" id="IPR008271">
    <property type="entry name" value="Ser/Thr_kinase_AS"/>
</dbReference>
<dbReference type="SUPFAM" id="SSF48452">
    <property type="entry name" value="TPR-like"/>
    <property type="match status" value="2"/>
</dbReference>
<dbReference type="PROSITE" id="PS00108">
    <property type="entry name" value="PROTEIN_KINASE_ST"/>
    <property type="match status" value="1"/>
</dbReference>
<name>A0ABT9GWQ6_9GAMM</name>
<evidence type="ECO:0000256" key="4">
    <source>
        <dbReference type="PROSITE-ProRule" id="PRU10141"/>
    </source>
</evidence>
<dbReference type="SUPFAM" id="SSF56112">
    <property type="entry name" value="Protein kinase-like (PK-like)"/>
    <property type="match status" value="1"/>
</dbReference>
<feature type="region of interest" description="Disordered" evidence="5">
    <location>
        <begin position="302"/>
        <end position="333"/>
    </location>
</feature>
<dbReference type="Pfam" id="PF00069">
    <property type="entry name" value="Pkinase"/>
    <property type="match status" value="1"/>
</dbReference>
<dbReference type="InterPro" id="IPR000719">
    <property type="entry name" value="Prot_kinase_dom"/>
</dbReference>
<dbReference type="Pfam" id="PF13374">
    <property type="entry name" value="TPR_10"/>
    <property type="match status" value="2"/>
</dbReference>
<dbReference type="Gene3D" id="1.10.510.10">
    <property type="entry name" value="Transferase(Phosphotransferase) domain 1"/>
    <property type="match status" value="1"/>
</dbReference>
<feature type="domain" description="Protein kinase" evidence="6">
    <location>
        <begin position="80"/>
        <end position="372"/>
    </location>
</feature>
<dbReference type="Proteomes" id="UP001231616">
    <property type="component" value="Unassembled WGS sequence"/>
</dbReference>
<keyword evidence="2 4" id="KW-0067">ATP-binding</keyword>
<accession>A0ABT9GWQ6</accession>
<organism evidence="7 8">
    <name type="scientific">Alkalimonas collagenimarina</name>
    <dbReference type="NCBI Taxonomy" id="400390"/>
    <lineage>
        <taxon>Bacteria</taxon>
        <taxon>Pseudomonadati</taxon>
        <taxon>Pseudomonadota</taxon>
        <taxon>Gammaproteobacteria</taxon>
        <taxon>Alkalimonas</taxon>
    </lineage>
</organism>
<protein>
    <submittedName>
        <fullName evidence="7">Tetratricopeptide repeat protein</fullName>
    </submittedName>
</protein>
<evidence type="ECO:0000256" key="1">
    <source>
        <dbReference type="ARBA" id="ARBA00022741"/>
    </source>
</evidence>
<dbReference type="InterPro" id="IPR011009">
    <property type="entry name" value="Kinase-like_dom_sf"/>
</dbReference>
<dbReference type="RefSeq" id="WP_305892751.1">
    <property type="nucleotide sequence ID" value="NZ_JAUZVZ010000005.1"/>
</dbReference>
<keyword evidence="1 4" id="KW-0547">Nucleotide-binding</keyword>
<dbReference type="Pfam" id="PF13424">
    <property type="entry name" value="TPR_12"/>
    <property type="match status" value="3"/>
</dbReference>
<evidence type="ECO:0000256" key="5">
    <source>
        <dbReference type="SAM" id="MobiDB-lite"/>
    </source>
</evidence>
<reference evidence="7 8" key="1">
    <citation type="submission" date="2023-08" db="EMBL/GenBank/DDBJ databases">
        <authorList>
            <person name="Joshi A."/>
            <person name="Thite S."/>
        </authorList>
    </citation>
    <scope>NUCLEOTIDE SEQUENCE [LARGE SCALE GENOMIC DNA]</scope>
    <source>
        <strain evidence="7 8">AC40</strain>
    </source>
</reference>
<dbReference type="Gene3D" id="1.25.40.10">
    <property type="entry name" value="Tetratricopeptide repeat domain"/>
    <property type="match status" value="2"/>
</dbReference>
<keyword evidence="3" id="KW-0802">TPR repeat</keyword>
<dbReference type="PROSITE" id="PS50011">
    <property type="entry name" value="PROTEIN_KINASE_DOM"/>
    <property type="match status" value="1"/>
</dbReference>
<dbReference type="Pfam" id="PF13181">
    <property type="entry name" value="TPR_8"/>
    <property type="match status" value="1"/>
</dbReference>
<sequence length="873" mass="98775">MDKKTWQQVEVLFHQAIDLPEHERDEFLQQQCQHDTGLLNAVRSLLQHTDRTDDLYAVVASQACAILQPKDLIGQAIGNYRIIQPLGHGGMGSVYLAERADQQFDKRVAIKLIRTVVADPYLLRAFKAERQILADLEHAYISRLLDGGATDDNLPYLVMEYVEGIPIDEYCQQKQLSLKQRLQLFRKVCSAVEFAHQKMVVHCDLKPSNILITEQGEPRLLDFGIAKLLHKSALDELSEQQLASSRATLNYCSPEQLQGKALTTVTDVYALGVILFELLTAARPFLNSNTATEKREAILQSPARLASEAAQGEQEQPRDSGLHAQSPVRSHGIKARQLRGDLDSILTKALQKNSGDRYASVAALSDDIERFLSKRVVLARPGSWSYRAGRFLARNRISSALSALVVVTLLSGSSAVYLQSVQVAKERDFAELQREKADAINRFITDMLSSTDPMKAQGHQVTVREVLDQTSQQLTSGDEHSLQQQPLVEASVRLVIGRVYNALGLYRDAERHLEQALHLQQKHQQLPSEEYVRILSQLASAYSSQYRFEEAMPLTEQALAMSQQVLGHKHRLTLGMMGNLAGNYQDLGKLQQAKTMYLQLHQLRLQVLGDQHPDIVHSLTTLGIVHYWLGDYPQTELYFRQCLELGIAHYGERHERTLNCLSTLASVLVASGQYQAAEPYLLRHIELSTLVVGPHHPATLRTQHNLAMNYRGQGRYDESEQLFLNTLSKRRQTLGDDNIETLQTQMRLAILYRDLQRLDEAVVLASDTAERQAEQLGESHPTTLRAWQVLAGIYFEQHRQAQALALYHQILQNRQAQQQEHPENIEVLITMARIYRQLEQSEQSVLYLQQAKSLARQHPDHEYAQFALTTSEN</sequence>
<evidence type="ECO:0000313" key="8">
    <source>
        <dbReference type="Proteomes" id="UP001231616"/>
    </source>
</evidence>
<dbReference type="InterPro" id="IPR011990">
    <property type="entry name" value="TPR-like_helical_dom_sf"/>
</dbReference>
<dbReference type="CDD" id="cd14014">
    <property type="entry name" value="STKc_PknB_like"/>
    <property type="match status" value="1"/>
</dbReference>
<proteinExistence type="predicted"/>
<feature type="repeat" description="TPR" evidence="3">
    <location>
        <begin position="490"/>
        <end position="523"/>
    </location>
</feature>
<gene>
    <name evidence="7" type="ORF">Q3O60_04675</name>
</gene>
<dbReference type="InterPro" id="IPR017441">
    <property type="entry name" value="Protein_kinase_ATP_BS"/>
</dbReference>